<dbReference type="EMBL" id="JBJUIK010000007">
    <property type="protein sequence ID" value="KAL3522392.1"/>
    <property type="molecule type" value="Genomic_DNA"/>
</dbReference>
<keyword evidence="2" id="KW-1185">Reference proteome</keyword>
<evidence type="ECO:0000313" key="1">
    <source>
        <dbReference type="EMBL" id="KAL3522392.1"/>
    </source>
</evidence>
<accession>A0ABD2ZW35</accession>
<evidence type="ECO:0000313" key="2">
    <source>
        <dbReference type="Proteomes" id="UP001630127"/>
    </source>
</evidence>
<dbReference type="Proteomes" id="UP001630127">
    <property type="component" value="Unassembled WGS sequence"/>
</dbReference>
<protein>
    <submittedName>
        <fullName evidence="1">Uncharacterized protein</fullName>
    </submittedName>
</protein>
<sequence length="99" mass="10180">MRGAAQNPSMAATVLSVRKKDTPSASGEIIVNVAAHQGKKSAATTNAAAIHEHAAEIPQGNKFAIANGQKFGVVGAKREEAPVAAVTNTTRKVEFTVAN</sequence>
<reference evidence="1 2" key="1">
    <citation type="submission" date="2024-11" db="EMBL/GenBank/DDBJ databases">
        <title>A near-complete genome assembly of Cinchona calisaya.</title>
        <authorList>
            <person name="Lian D.C."/>
            <person name="Zhao X.W."/>
            <person name="Wei L."/>
        </authorList>
    </citation>
    <scope>NUCLEOTIDE SEQUENCE [LARGE SCALE GENOMIC DNA]</scope>
    <source>
        <tissue evidence="1">Nenye</tissue>
    </source>
</reference>
<comment type="caution">
    <text evidence="1">The sequence shown here is derived from an EMBL/GenBank/DDBJ whole genome shotgun (WGS) entry which is preliminary data.</text>
</comment>
<dbReference type="AlphaFoldDB" id="A0ABD2ZW35"/>
<name>A0ABD2ZW35_9GENT</name>
<gene>
    <name evidence="1" type="ORF">ACH5RR_015226</name>
</gene>
<proteinExistence type="predicted"/>
<organism evidence="1 2">
    <name type="scientific">Cinchona calisaya</name>
    <dbReference type="NCBI Taxonomy" id="153742"/>
    <lineage>
        <taxon>Eukaryota</taxon>
        <taxon>Viridiplantae</taxon>
        <taxon>Streptophyta</taxon>
        <taxon>Embryophyta</taxon>
        <taxon>Tracheophyta</taxon>
        <taxon>Spermatophyta</taxon>
        <taxon>Magnoliopsida</taxon>
        <taxon>eudicotyledons</taxon>
        <taxon>Gunneridae</taxon>
        <taxon>Pentapetalae</taxon>
        <taxon>asterids</taxon>
        <taxon>lamiids</taxon>
        <taxon>Gentianales</taxon>
        <taxon>Rubiaceae</taxon>
        <taxon>Cinchonoideae</taxon>
        <taxon>Cinchoneae</taxon>
        <taxon>Cinchona</taxon>
    </lineage>
</organism>